<dbReference type="Pfam" id="PF07963">
    <property type="entry name" value="N_methyl"/>
    <property type="match status" value="1"/>
</dbReference>
<dbReference type="EMBL" id="JAQLXW010000010">
    <property type="protein sequence ID" value="MDB8004012.1"/>
    <property type="molecule type" value="Genomic_DNA"/>
</dbReference>
<evidence type="ECO:0000313" key="2">
    <source>
        <dbReference type="EMBL" id="MDB8004012.1"/>
    </source>
</evidence>
<protein>
    <submittedName>
        <fullName evidence="2">Type II secretion system protein</fullName>
    </submittedName>
</protein>
<keyword evidence="1" id="KW-0812">Transmembrane</keyword>
<dbReference type="NCBIfam" id="TIGR02532">
    <property type="entry name" value="IV_pilin_GFxxxE"/>
    <property type="match status" value="1"/>
</dbReference>
<dbReference type="Proteomes" id="UP001210809">
    <property type="component" value="Unassembled WGS sequence"/>
</dbReference>
<gene>
    <name evidence="2" type="ORF">PNE09_08010</name>
</gene>
<name>A0AAW6D5I5_9FIRM</name>
<feature type="transmembrane region" description="Helical" evidence="1">
    <location>
        <begin position="12"/>
        <end position="33"/>
    </location>
</feature>
<evidence type="ECO:0000313" key="3">
    <source>
        <dbReference type="Proteomes" id="UP001210809"/>
    </source>
</evidence>
<dbReference type="AlphaFoldDB" id="A0AAW6D5I5"/>
<reference evidence="2" key="1">
    <citation type="submission" date="2023-01" db="EMBL/GenBank/DDBJ databases">
        <title>Human gut microbiome strain richness.</title>
        <authorList>
            <person name="Chen-Liaw A."/>
        </authorList>
    </citation>
    <scope>NUCLEOTIDE SEQUENCE</scope>
    <source>
        <strain evidence="2">1001283st1_G1_1001283B150217_161031</strain>
    </source>
</reference>
<keyword evidence="1" id="KW-1133">Transmembrane helix</keyword>
<evidence type="ECO:0000256" key="1">
    <source>
        <dbReference type="SAM" id="Phobius"/>
    </source>
</evidence>
<comment type="caution">
    <text evidence="2">The sequence shown here is derived from an EMBL/GenBank/DDBJ whole genome shotgun (WGS) entry which is preliminary data.</text>
</comment>
<accession>A0AAW6D5I5</accession>
<keyword evidence="1" id="KW-0472">Membrane</keyword>
<proteinExistence type="predicted"/>
<organism evidence="2 3">
    <name type="scientific">[Eubacterium] siraeum</name>
    <dbReference type="NCBI Taxonomy" id="39492"/>
    <lineage>
        <taxon>Bacteria</taxon>
        <taxon>Bacillati</taxon>
        <taxon>Bacillota</taxon>
        <taxon>Clostridia</taxon>
        <taxon>Eubacteriales</taxon>
        <taxon>Oscillospiraceae</taxon>
        <taxon>Oscillospiraceae incertae sedis</taxon>
    </lineage>
</organism>
<dbReference type="InterPro" id="IPR012902">
    <property type="entry name" value="N_methyl_site"/>
</dbReference>
<sequence>MRKLLKKKAFTLIEVIIAMAIMTILIVAAMSMFNPVNGIVKSLDEDTVTNAVTDTITNYVTDKLKNASTYNIKEYKTEDLTKNSDVDSSVAKIASVMFADKELNETVYCMILRSTAEGYQLYDLGKLNSVVDYKTKATSLVNNNAYAVFNNEYYNDSRYKFTFKTTSGDKGTWCRMGVNTYDSDGNIKVSERVQMFKLLNMSLLKLTPSSSPDLENYSYSDDMNIVILYRIKIFG</sequence>